<feature type="compositionally biased region" description="Acidic residues" evidence="1">
    <location>
        <begin position="198"/>
        <end position="225"/>
    </location>
</feature>
<gene>
    <name evidence="2" type="ORF">L211DRAFT_854575</name>
</gene>
<name>A0A3N4L972_9PEZI</name>
<evidence type="ECO:0000256" key="1">
    <source>
        <dbReference type="SAM" id="MobiDB-lite"/>
    </source>
</evidence>
<dbReference type="InParanoid" id="A0A3N4L972"/>
<dbReference type="AlphaFoldDB" id="A0A3N4L972"/>
<organism evidence="2 3">
    <name type="scientific">Terfezia boudieri ATCC MYA-4762</name>
    <dbReference type="NCBI Taxonomy" id="1051890"/>
    <lineage>
        <taxon>Eukaryota</taxon>
        <taxon>Fungi</taxon>
        <taxon>Dikarya</taxon>
        <taxon>Ascomycota</taxon>
        <taxon>Pezizomycotina</taxon>
        <taxon>Pezizomycetes</taxon>
        <taxon>Pezizales</taxon>
        <taxon>Pezizaceae</taxon>
        <taxon>Terfezia</taxon>
    </lineage>
</organism>
<dbReference type="Proteomes" id="UP000267821">
    <property type="component" value="Unassembled WGS sequence"/>
</dbReference>
<evidence type="ECO:0000313" key="3">
    <source>
        <dbReference type="Proteomes" id="UP000267821"/>
    </source>
</evidence>
<feature type="compositionally biased region" description="Acidic residues" evidence="1">
    <location>
        <begin position="233"/>
        <end position="269"/>
    </location>
</feature>
<dbReference type="EMBL" id="ML121758">
    <property type="protein sequence ID" value="RPB18009.1"/>
    <property type="molecule type" value="Genomic_DNA"/>
</dbReference>
<feature type="region of interest" description="Disordered" evidence="1">
    <location>
        <begin position="166"/>
        <end position="269"/>
    </location>
</feature>
<evidence type="ECO:0000313" key="2">
    <source>
        <dbReference type="EMBL" id="RPB18009.1"/>
    </source>
</evidence>
<sequence length="269" mass="30262">MKGARQRAPRNHSLIQFDRITKAVVTIVAKRIERVTFFENPLPDAEGMESMLAAAWKAAEMECAMDEERTSKIDSYVGCMDLIKIAVQNIFANMLAGYWIRIGLHAKGRNVWLMKRECSKMESFLTMRKQVVVRWQRVEAYRVGPRELAQYTKELAADLKEAEKGSLIPPGYFNEGSPTEPDESAIPDNISTGLPTILDDEDVEDVEDDKDNEDDEPEGELGDNDEDKHEVPTENDDGEQSGDSDGDEVQEELVSEDAGEDGEDEEDEL</sequence>
<reference evidence="2 3" key="1">
    <citation type="journal article" date="2018" name="Nat. Ecol. Evol.">
        <title>Pezizomycetes genomes reveal the molecular basis of ectomycorrhizal truffle lifestyle.</title>
        <authorList>
            <person name="Murat C."/>
            <person name="Payen T."/>
            <person name="Noel B."/>
            <person name="Kuo A."/>
            <person name="Morin E."/>
            <person name="Chen J."/>
            <person name="Kohler A."/>
            <person name="Krizsan K."/>
            <person name="Balestrini R."/>
            <person name="Da Silva C."/>
            <person name="Montanini B."/>
            <person name="Hainaut M."/>
            <person name="Levati E."/>
            <person name="Barry K.W."/>
            <person name="Belfiori B."/>
            <person name="Cichocki N."/>
            <person name="Clum A."/>
            <person name="Dockter R.B."/>
            <person name="Fauchery L."/>
            <person name="Guy J."/>
            <person name="Iotti M."/>
            <person name="Le Tacon F."/>
            <person name="Lindquist E.A."/>
            <person name="Lipzen A."/>
            <person name="Malagnac F."/>
            <person name="Mello A."/>
            <person name="Molinier V."/>
            <person name="Miyauchi S."/>
            <person name="Poulain J."/>
            <person name="Riccioni C."/>
            <person name="Rubini A."/>
            <person name="Sitrit Y."/>
            <person name="Splivallo R."/>
            <person name="Traeger S."/>
            <person name="Wang M."/>
            <person name="Zifcakova L."/>
            <person name="Wipf D."/>
            <person name="Zambonelli A."/>
            <person name="Paolocci F."/>
            <person name="Nowrousian M."/>
            <person name="Ottonello S."/>
            <person name="Baldrian P."/>
            <person name="Spatafora J.W."/>
            <person name="Henrissat B."/>
            <person name="Nagy L.G."/>
            <person name="Aury J.M."/>
            <person name="Wincker P."/>
            <person name="Grigoriev I.V."/>
            <person name="Bonfante P."/>
            <person name="Martin F.M."/>
        </authorList>
    </citation>
    <scope>NUCLEOTIDE SEQUENCE [LARGE SCALE GENOMIC DNA]</scope>
    <source>
        <strain evidence="2 3">ATCC MYA-4762</strain>
    </source>
</reference>
<accession>A0A3N4L972</accession>
<protein>
    <submittedName>
        <fullName evidence="2">Uncharacterized protein</fullName>
    </submittedName>
</protein>
<proteinExistence type="predicted"/>
<keyword evidence="3" id="KW-1185">Reference proteome</keyword>